<dbReference type="Gene3D" id="2.60.120.10">
    <property type="entry name" value="Jelly Rolls"/>
    <property type="match status" value="1"/>
</dbReference>
<feature type="domain" description="Cupin type-2" evidence="3">
    <location>
        <begin position="105"/>
        <end position="171"/>
    </location>
</feature>
<dbReference type="CDD" id="cd06992">
    <property type="entry name" value="cupin_GDO-like_C"/>
    <property type="match status" value="1"/>
</dbReference>
<evidence type="ECO:0000313" key="5">
    <source>
        <dbReference type="Proteomes" id="UP000635606"/>
    </source>
</evidence>
<dbReference type="SUPFAM" id="SSF51182">
    <property type="entry name" value="RmlC-like cupins"/>
    <property type="match status" value="1"/>
</dbReference>
<dbReference type="InterPro" id="IPR013096">
    <property type="entry name" value="Cupin_2"/>
</dbReference>
<gene>
    <name evidence="4" type="ORF">Voc01_078690</name>
</gene>
<dbReference type="InterPro" id="IPR047183">
    <property type="entry name" value="GDO-like"/>
</dbReference>
<dbReference type="InterPro" id="IPR011051">
    <property type="entry name" value="RmlC_Cupin_sf"/>
</dbReference>
<evidence type="ECO:0000256" key="2">
    <source>
        <dbReference type="ARBA" id="ARBA00023002"/>
    </source>
</evidence>
<keyword evidence="1" id="KW-0223">Dioxygenase</keyword>
<name>A0A8J4A1M8_9ACTN</name>
<sequence length="362" mass="39521">MTVTPATGVDFDSPEHQERLADLYRDFDAVGMTPLWRTREGLMPFSPEPRAVPHLWRWTELHPLAARSADLVPVGRGGERRAIGLGNPGLPGDPYATPTLWAAIQYLAPRENAPEHRHSQSAFRFVLEGEGVWTVVDGDPVAMRRGDLLLTPGWRFHGHQNVSDAPMAWLDGLDIPFVATTDQGFFEFGPERVRDASTPDRSRGERLWAHPGLVPVSAAGQPQPSSPLMAYRWAHTDAALAAQLELADEGHPGVLGPGHAAVRFTNPTSGGDALTTMRTEMHRLRAGVRADRGRTTASSVWQVFDGTGTVVLNGAAHPLSHGDVFVAPSWTEVSLRADTDLDLFTFSDAPIVERLHLLRTAT</sequence>
<accession>A0A8J4A1M8</accession>
<reference evidence="4" key="1">
    <citation type="submission" date="2021-01" db="EMBL/GenBank/DDBJ databases">
        <title>Whole genome shotgun sequence of Virgisporangium ochraceum NBRC 16418.</title>
        <authorList>
            <person name="Komaki H."/>
            <person name="Tamura T."/>
        </authorList>
    </citation>
    <scope>NUCLEOTIDE SEQUENCE</scope>
    <source>
        <strain evidence="4">NBRC 16418</strain>
    </source>
</reference>
<dbReference type="EMBL" id="BOPH01000108">
    <property type="protein sequence ID" value="GIJ72952.1"/>
    <property type="molecule type" value="Genomic_DNA"/>
</dbReference>
<dbReference type="RefSeq" id="WP_203932785.1">
    <property type="nucleotide sequence ID" value="NZ_BOPH01000108.1"/>
</dbReference>
<comment type="caution">
    <text evidence="4">The sequence shown here is derived from an EMBL/GenBank/DDBJ whole genome shotgun (WGS) entry which is preliminary data.</text>
</comment>
<protein>
    <submittedName>
        <fullName evidence="4">Gentisate 1,2-dioxygenase</fullName>
    </submittedName>
</protein>
<keyword evidence="2" id="KW-0560">Oxidoreductase</keyword>
<proteinExistence type="predicted"/>
<organism evidence="4 5">
    <name type="scientific">Virgisporangium ochraceum</name>
    <dbReference type="NCBI Taxonomy" id="65505"/>
    <lineage>
        <taxon>Bacteria</taxon>
        <taxon>Bacillati</taxon>
        <taxon>Actinomycetota</taxon>
        <taxon>Actinomycetes</taxon>
        <taxon>Micromonosporales</taxon>
        <taxon>Micromonosporaceae</taxon>
        <taxon>Virgisporangium</taxon>
    </lineage>
</organism>
<dbReference type="PANTHER" id="PTHR41517:SF1">
    <property type="entry name" value="CUPIN"/>
    <property type="match status" value="1"/>
</dbReference>
<dbReference type="CDD" id="cd02216">
    <property type="entry name" value="cupin_GDO-like_N"/>
    <property type="match status" value="1"/>
</dbReference>
<keyword evidence="5" id="KW-1185">Reference proteome</keyword>
<dbReference type="InterPro" id="IPR014710">
    <property type="entry name" value="RmlC-like_jellyroll"/>
</dbReference>
<dbReference type="FunFam" id="2.60.120.10:FF:000274">
    <property type="entry name" value="Gentisate 1,2-dioxygenase"/>
    <property type="match status" value="1"/>
</dbReference>
<evidence type="ECO:0000256" key="1">
    <source>
        <dbReference type="ARBA" id="ARBA00022964"/>
    </source>
</evidence>
<dbReference type="AlphaFoldDB" id="A0A8J4A1M8"/>
<evidence type="ECO:0000313" key="4">
    <source>
        <dbReference type="EMBL" id="GIJ72952.1"/>
    </source>
</evidence>
<dbReference type="GO" id="GO:0016702">
    <property type="term" value="F:oxidoreductase activity, acting on single donors with incorporation of molecular oxygen, incorporation of two atoms of oxygen"/>
    <property type="evidence" value="ECO:0007669"/>
    <property type="project" value="UniProtKB-ARBA"/>
</dbReference>
<dbReference type="Pfam" id="PF07883">
    <property type="entry name" value="Cupin_2"/>
    <property type="match status" value="1"/>
</dbReference>
<dbReference type="Proteomes" id="UP000635606">
    <property type="component" value="Unassembled WGS sequence"/>
</dbReference>
<dbReference type="PANTHER" id="PTHR41517">
    <property type="entry name" value="1,2-DIOXYGENASE PROTEIN-RELATED"/>
    <property type="match status" value="1"/>
</dbReference>
<evidence type="ECO:0000259" key="3">
    <source>
        <dbReference type="Pfam" id="PF07883"/>
    </source>
</evidence>